<feature type="compositionally biased region" description="Basic and acidic residues" evidence="5">
    <location>
        <begin position="25"/>
        <end position="46"/>
    </location>
</feature>
<evidence type="ECO:0000259" key="7">
    <source>
        <dbReference type="Pfam" id="PF13664"/>
    </source>
</evidence>
<feature type="transmembrane region" description="Helical" evidence="6">
    <location>
        <begin position="366"/>
        <end position="385"/>
    </location>
</feature>
<keyword evidence="2 6" id="KW-0812">Transmembrane</keyword>
<dbReference type="InterPro" id="IPR053009">
    <property type="entry name" value="Xanthocillin_Biosynth-Assoc"/>
</dbReference>
<comment type="subcellular location">
    <subcellularLocation>
        <location evidence="1">Membrane</location>
    </subcellularLocation>
</comment>
<evidence type="ECO:0000313" key="8">
    <source>
        <dbReference type="EMBL" id="KAL0268847.1"/>
    </source>
</evidence>
<evidence type="ECO:0000256" key="1">
    <source>
        <dbReference type="ARBA" id="ARBA00004370"/>
    </source>
</evidence>
<feature type="region of interest" description="Disordered" evidence="5">
    <location>
        <begin position="139"/>
        <end position="186"/>
    </location>
</feature>
<feature type="transmembrane region" description="Helical" evidence="6">
    <location>
        <begin position="296"/>
        <end position="314"/>
    </location>
</feature>
<feature type="transmembrane region" description="Helical" evidence="6">
    <location>
        <begin position="334"/>
        <end position="354"/>
    </location>
</feature>
<dbReference type="EMBL" id="JARGDH010000005">
    <property type="protein sequence ID" value="KAL0268847.1"/>
    <property type="molecule type" value="Genomic_DNA"/>
</dbReference>
<evidence type="ECO:0000256" key="5">
    <source>
        <dbReference type="SAM" id="MobiDB-lite"/>
    </source>
</evidence>
<evidence type="ECO:0000256" key="6">
    <source>
        <dbReference type="SAM" id="Phobius"/>
    </source>
</evidence>
<organism evidence="8">
    <name type="scientific">Menopon gallinae</name>
    <name type="common">poultry shaft louse</name>
    <dbReference type="NCBI Taxonomy" id="328185"/>
    <lineage>
        <taxon>Eukaryota</taxon>
        <taxon>Metazoa</taxon>
        <taxon>Ecdysozoa</taxon>
        <taxon>Arthropoda</taxon>
        <taxon>Hexapoda</taxon>
        <taxon>Insecta</taxon>
        <taxon>Pterygota</taxon>
        <taxon>Neoptera</taxon>
        <taxon>Paraneoptera</taxon>
        <taxon>Psocodea</taxon>
        <taxon>Troctomorpha</taxon>
        <taxon>Phthiraptera</taxon>
        <taxon>Amblycera</taxon>
        <taxon>Menoponidae</taxon>
        <taxon>Menopon</taxon>
    </lineage>
</organism>
<proteinExistence type="predicted"/>
<comment type="caution">
    <text evidence="8">The sequence shown here is derived from an EMBL/GenBank/DDBJ whole genome shotgun (WGS) entry which is preliminary data.</text>
</comment>
<name>A0AAW2HGC4_9NEOP</name>
<feature type="transmembrane region" description="Helical" evidence="6">
    <location>
        <begin position="462"/>
        <end position="483"/>
    </location>
</feature>
<dbReference type="GO" id="GO:0016020">
    <property type="term" value="C:membrane"/>
    <property type="evidence" value="ECO:0007669"/>
    <property type="project" value="UniProtKB-SubCell"/>
</dbReference>
<evidence type="ECO:0000256" key="2">
    <source>
        <dbReference type="ARBA" id="ARBA00022692"/>
    </source>
</evidence>
<reference evidence="8" key="1">
    <citation type="journal article" date="2024" name="Gigascience">
        <title>Chromosome-level genome of the poultry shaft louse Menopon gallinae provides insight into the host-switching and adaptive evolution of parasitic lice.</title>
        <authorList>
            <person name="Xu Y."/>
            <person name="Ma L."/>
            <person name="Liu S."/>
            <person name="Liang Y."/>
            <person name="Liu Q."/>
            <person name="He Z."/>
            <person name="Tian L."/>
            <person name="Duan Y."/>
            <person name="Cai W."/>
            <person name="Li H."/>
            <person name="Song F."/>
        </authorList>
    </citation>
    <scope>NUCLEOTIDE SEQUENCE</scope>
    <source>
        <strain evidence="8">Cailab_2023a</strain>
    </source>
</reference>
<keyword evidence="4 6" id="KW-0472">Membrane</keyword>
<feature type="transmembrane region" description="Helical" evidence="6">
    <location>
        <begin position="397"/>
        <end position="422"/>
    </location>
</feature>
<sequence>MRREVPSSFADRDLPLKVPLGFDAGRFDGTETPRDGKLESGGRRTDRQNGAVYVSVYVGRNAKKERVAKLQHSSGSVVVCRSRRPRSPRGRFGEIEDELAAQPVTGKKSAASRSRIEAGIGEKPCQQYLPKVAGSRNPLSFTQTVSPIGAPPREGIPGSGGGKASSRDDGSEASPTGSLPKERESTASFDAELVRVVRFSSSKLSSEFTPSSSVCPFRCEGMCNKIKISHECDSPAAPQIRMLQQKSPPPAEHIEQDILAISTIYVRLVFSSIKNFCENVKDTKAYRVLTRTTQPAHVAVMLIALFIAASLHSSNNSDKSHNVVCKFVYAASTAAHFGSQIWMTFASGLSLYFSLPRHHFGEVQKVLFPLYFTLTSILSLATLLTHMRLISSLETTVVLTACFFLEFFVRLYLCGPLVRLICIKNEMEAKHGLGMEVGKLSHDSELFKSQEYVAVHKRFRKLHMFIAMSNIACIGFSTAHLYLSVSSEHFIL</sequence>
<evidence type="ECO:0000256" key="3">
    <source>
        <dbReference type="ARBA" id="ARBA00022989"/>
    </source>
</evidence>
<protein>
    <recommendedName>
        <fullName evidence="7">TMEM205-like domain-containing protein</fullName>
    </recommendedName>
</protein>
<dbReference type="AlphaFoldDB" id="A0AAW2HGC4"/>
<dbReference type="Pfam" id="PF13664">
    <property type="entry name" value="DUF4149"/>
    <property type="match status" value="1"/>
</dbReference>
<accession>A0AAW2HGC4</accession>
<dbReference type="InterPro" id="IPR025423">
    <property type="entry name" value="TMEM205-like"/>
</dbReference>
<keyword evidence="3 6" id="KW-1133">Transmembrane helix</keyword>
<dbReference type="PANTHER" id="PTHR23241:SF102">
    <property type="entry name" value="LD23009P"/>
    <property type="match status" value="1"/>
</dbReference>
<feature type="region of interest" description="Disordered" evidence="5">
    <location>
        <begin position="21"/>
        <end position="46"/>
    </location>
</feature>
<evidence type="ECO:0000256" key="4">
    <source>
        <dbReference type="ARBA" id="ARBA00023136"/>
    </source>
</evidence>
<gene>
    <name evidence="8" type="ORF">PYX00_010656</name>
</gene>
<dbReference type="PANTHER" id="PTHR23241">
    <property type="entry name" value="LATE EMBRYOGENESIS ABUNDANT PLANTS LEA-RELATED"/>
    <property type="match status" value="1"/>
</dbReference>
<feature type="domain" description="TMEM205-like" evidence="7">
    <location>
        <begin position="332"/>
        <end position="413"/>
    </location>
</feature>